<keyword evidence="1" id="KW-0255">Endonuclease</keyword>
<dbReference type="RefSeq" id="WP_184020055.1">
    <property type="nucleotide sequence ID" value="NZ_JACHFD010000015.1"/>
</dbReference>
<evidence type="ECO:0000313" key="1">
    <source>
        <dbReference type="EMBL" id="MBB5352755.1"/>
    </source>
</evidence>
<organism evidence="1 2">
    <name type="scientific">Haloferula luteola</name>
    <dbReference type="NCBI Taxonomy" id="595692"/>
    <lineage>
        <taxon>Bacteria</taxon>
        <taxon>Pseudomonadati</taxon>
        <taxon>Verrucomicrobiota</taxon>
        <taxon>Verrucomicrobiia</taxon>
        <taxon>Verrucomicrobiales</taxon>
        <taxon>Verrucomicrobiaceae</taxon>
        <taxon>Haloferula</taxon>
    </lineage>
</organism>
<gene>
    <name evidence="1" type="ORF">HNR46_003003</name>
</gene>
<dbReference type="GO" id="GO:0004519">
    <property type="term" value="F:endonuclease activity"/>
    <property type="evidence" value="ECO:0007669"/>
    <property type="project" value="UniProtKB-KW"/>
</dbReference>
<evidence type="ECO:0000313" key="2">
    <source>
        <dbReference type="Proteomes" id="UP000557717"/>
    </source>
</evidence>
<accession>A0A840V416</accession>
<comment type="caution">
    <text evidence="1">The sequence shown here is derived from an EMBL/GenBank/DDBJ whole genome shotgun (WGS) entry which is preliminary data.</text>
</comment>
<keyword evidence="2" id="KW-1185">Reference proteome</keyword>
<keyword evidence="1" id="KW-0540">Nuclease</keyword>
<dbReference type="SUPFAM" id="SSF50199">
    <property type="entry name" value="Staphylococcal nuclease"/>
    <property type="match status" value="1"/>
</dbReference>
<proteinExistence type="predicted"/>
<dbReference type="InterPro" id="IPR035437">
    <property type="entry name" value="SNase_OB-fold_sf"/>
</dbReference>
<dbReference type="AlphaFoldDB" id="A0A840V416"/>
<keyword evidence="1" id="KW-0378">Hydrolase</keyword>
<dbReference type="Gene3D" id="2.40.50.90">
    <property type="match status" value="1"/>
</dbReference>
<reference evidence="1 2" key="1">
    <citation type="submission" date="2020-08" db="EMBL/GenBank/DDBJ databases">
        <title>Genomic Encyclopedia of Type Strains, Phase IV (KMG-IV): sequencing the most valuable type-strain genomes for metagenomic binning, comparative biology and taxonomic classification.</title>
        <authorList>
            <person name="Goeker M."/>
        </authorList>
    </citation>
    <scope>NUCLEOTIDE SEQUENCE [LARGE SCALE GENOMIC DNA]</scope>
    <source>
        <strain evidence="1 2">YC6886</strain>
    </source>
</reference>
<dbReference type="EMBL" id="JACHFD010000015">
    <property type="protein sequence ID" value="MBB5352755.1"/>
    <property type="molecule type" value="Genomic_DNA"/>
</dbReference>
<dbReference type="Proteomes" id="UP000557717">
    <property type="component" value="Unassembled WGS sequence"/>
</dbReference>
<protein>
    <submittedName>
        <fullName evidence="1">Endonuclease YncB(Thermonuclease family)</fullName>
    </submittedName>
</protein>
<name>A0A840V416_9BACT</name>
<sequence length="222" mass="25225">MAIRAKSQSWQVIGLLVAAIALWAAERWNPGLLREWRDQPAAQDSPPATEVSGEPAMVGGYQRYEGCEWVEHRQNDGDSFRLRLPDGRVEQFRLYFADAPESAFRTYRQGATNHQRIHEQAVDFGVTDARAVEIGQEAKKKVEALLKDRKITLFTEWTDPFKDHRYRAFVAVPGGDGWLHEWLIRHGLARVHTEGAPLPDGTPVAKQKRHLKALEKAARTTH</sequence>